<evidence type="ECO:0000313" key="2">
    <source>
        <dbReference type="EMBL" id="MBA5687089.1"/>
    </source>
</evidence>
<gene>
    <name evidence="2" type="ORF">H3H39_08485</name>
</gene>
<comment type="caution">
    <text evidence="2">The sequence shown here is derived from an EMBL/GenBank/DDBJ whole genome shotgun (WGS) entry which is preliminary data.</text>
</comment>
<sequence length="145" mass="15510">MLKKIVPGVVAAALYALAAAAGQAAPLRHDHPLIGTWQITLADGSCSETYRIRDDGSSLVTSSEEVAESAFDVADQPDALGFYKHVDTIVKDNGKPDCSGEVTQVGHVATSYILFHPGGDMFLMCFERDTHSCIGPFIRVRGNTT</sequence>
<accession>A0A7W2F8P0</accession>
<protein>
    <submittedName>
        <fullName evidence="2">Uncharacterized protein</fullName>
    </submittedName>
</protein>
<keyword evidence="3" id="KW-1185">Reference proteome</keyword>
<dbReference type="EMBL" id="JACEZU010000003">
    <property type="protein sequence ID" value="MBA5687089.1"/>
    <property type="molecule type" value="Genomic_DNA"/>
</dbReference>
<evidence type="ECO:0000256" key="1">
    <source>
        <dbReference type="SAM" id="SignalP"/>
    </source>
</evidence>
<feature type="chain" id="PRO_5031150623" evidence="1">
    <location>
        <begin position="25"/>
        <end position="145"/>
    </location>
</feature>
<organism evidence="2 3">
    <name type="scientific">Rugamonas apoptosis</name>
    <dbReference type="NCBI Taxonomy" id="2758570"/>
    <lineage>
        <taxon>Bacteria</taxon>
        <taxon>Pseudomonadati</taxon>
        <taxon>Pseudomonadota</taxon>
        <taxon>Betaproteobacteria</taxon>
        <taxon>Burkholderiales</taxon>
        <taxon>Oxalobacteraceae</taxon>
        <taxon>Telluria group</taxon>
        <taxon>Rugamonas</taxon>
    </lineage>
</organism>
<reference evidence="2 3" key="1">
    <citation type="submission" date="2020-07" db="EMBL/GenBank/DDBJ databases">
        <title>Novel species isolated from subtropical streams in China.</title>
        <authorList>
            <person name="Lu H."/>
        </authorList>
    </citation>
    <scope>NUCLEOTIDE SEQUENCE [LARGE SCALE GENOMIC DNA]</scope>
    <source>
        <strain evidence="2 3">LX47W</strain>
    </source>
</reference>
<proteinExistence type="predicted"/>
<name>A0A7W2F8P0_9BURK</name>
<keyword evidence="1" id="KW-0732">Signal</keyword>
<dbReference type="Proteomes" id="UP000573499">
    <property type="component" value="Unassembled WGS sequence"/>
</dbReference>
<evidence type="ECO:0000313" key="3">
    <source>
        <dbReference type="Proteomes" id="UP000573499"/>
    </source>
</evidence>
<dbReference type="RefSeq" id="WP_182152919.1">
    <property type="nucleotide sequence ID" value="NZ_JACEZU010000003.1"/>
</dbReference>
<feature type="signal peptide" evidence="1">
    <location>
        <begin position="1"/>
        <end position="24"/>
    </location>
</feature>
<dbReference type="AlphaFoldDB" id="A0A7W2F8P0"/>